<gene>
    <name evidence="1" type="ORF">Dpo_12c00740</name>
</gene>
<dbReference type="Proteomes" id="UP000014216">
    <property type="component" value="Unassembled WGS sequence"/>
</dbReference>
<sequence>MIYLYKHSPLKKQEAPHILKTEKEIKKRLAELKILIQDTKDRLPAHSVKPPVMMDLLAYEDEYDDLRKQLANLKK</sequence>
<evidence type="ECO:0000313" key="1">
    <source>
        <dbReference type="EMBL" id="EMS77796.1"/>
    </source>
</evidence>
<name>S0G263_9BACT</name>
<organism evidence="1 2">
    <name type="scientific">Desulfotignum phosphitoxidans DSM 13687</name>
    <dbReference type="NCBI Taxonomy" id="1286635"/>
    <lineage>
        <taxon>Bacteria</taxon>
        <taxon>Pseudomonadati</taxon>
        <taxon>Thermodesulfobacteriota</taxon>
        <taxon>Desulfobacteria</taxon>
        <taxon>Desulfobacterales</taxon>
        <taxon>Desulfobacteraceae</taxon>
        <taxon>Desulfotignum</taxon>
    </lineage>
</organism>
<dbReference type="PATRIC" id="fig|1286635.3.peg.4254"/>
<dbReference type="AlphaFoldDB" id="S0G263"/>
<keyword evidence="2" id="KW-1185">Reference proteome</keyword>
<dbReference type="EMBL" id="APJX01000012">
    <property type="protein sequence ID" value="EMS77796.1"/>
    <property type="molecule type" value="Genomic_DNA"/>
</dbReference>
<evidence type="ECO:0000313" key="2">
    <source>
        <dbReference type="Proteomes" id="UP000014216"/>
    </source>
</evidence>
<accession>S0G263</accession>
<protein>
    <submittedName>
        <fullName evidence="1">Uncharacterized protein</fullName>
    </submittedName>
</protein>
<comment type="caution">
    <text evidence="1">The sequence shown here is derived from an EMBL/GenBank/DDBJ whole genome shotgun (WGS) entry which is preliminary data.</text>
</comment>
<proteinExistence type="predicted"/>
<reference evidence="1 2" key="1">
    <citation type="journal article" date="2013" name="Genome Announc.">
        <title>Draft Genome Sequence of Desulfotignum phosphitoxidans DSM 13687 Strain FiPS-3.</title>
        <authorList>
            <person name="Poehlein A."/>
            <person name="Daniel R."/>
            <person name="Simeonova D.D."/>
        </authorList>
    </citation>
    <scope>NUCLEOTIDE SEQUENCE [LARGE SCALE GENOMIC DNA]</scope>
    <source>
        <strain evidence="1 2">DSM 13687</strain>
    </source>
</reference>